<feature type="domain" description="D-isomer specific 2-hydroxyacid dehydrogenase NAD-binding" evidence="5">
    <location>
        <begin position="111"/>
        <end position="299"/>
    </location>
</feature>
<keyword evidence="7" id="KW-1185">Reference proteome</keyword>
<evidence type="ECO:0000256" key="2">
    <source>
        <dbReference type="ARBA" id="ARBA00023027"/>
    </source>
</evidence>
<feature type="domain" description="D-isomer specific 2-hydroxyacid dehydrogenase catalytic" evidence="4">
    <location>
        <begin position="9"/>
        <end position="330"/>
    </location>
</feature>
<dbReference type="GO" id="GO:0008720">
    <property type="term" value="F:D-lactate dehydrogenase (NAD+) activity"/>
    <property type="evidence" value="ECO:0007669"/>
    <property type="project" value="TreeGrafter"/>
</dbReference>
<dbReference type="GeneID" id="84782529"/>
<dbReference type="PANTHER" id="PTHR43026">
    <property type="entry name" value="2-HYDROXYACID DEHYDROGENASE HOMOLOG 1-RELATED"/>
    <property type="match status" value="1"/>
</dbReference>
<keyword evidence="3" id="KW-0560">Oxidoreductase</keyword>
<keyword evidence="2" id="KW-0520">NAD</keyword>
<evidence type="ECO:0000259" key="5">
    <source>
        <dbReference type="Pfam" id="PF02826"/>
    </source>
</evidence>
<dbReference type="PANTHER" id="PTHR43026:SF1">
    <property type="entry name" value="2-HYDROXYACID DEHYDROGENASE HOMOLOG 1-RELATED"/>
    <property type="match status" value="1"/>
</dbReference>
<comment type="caution">
    <text evidence="6">The sequence shown here is derived from an EMBL/GenBank/DDBJ whole genome shotgun (WGS) entry which is preliminary data.</text>
</comment>
<comment type="similarity">
    <text evidence="1 3">Belongs to the D-isomer specific 2-hydroxyacid dehydrogenase family.</text>
</comment>
<dbReference type="STRING" id="1423773.FD30_GL002237"/>
<proteinExistence type="inferred from homology"/>
<evidence type="ECO:0000259" key="4">
    <source>
        <dbReference type="Pfam" id="PF00389"/>
    </source>
</evidence>
<dbReference type="Pfam" id="PF00389">
    <property type="entry name" value="2-Hacid_dh"/>
    <property type="match status" value="1"/>
</dbReference>
<evidence type="ECO:0000256" key="3">
    <source>
        <dbReference type="RuleBase" id="RU003719"/>
    </source>
</evidence>
<gene>
    <name evidence="6" type="ORF">FD30_GL002237</name>
</gene>
<dbReference type="EMBL" id="AZDT01000046">
    <property type="protein sequence ID" value="KRK74487.1"/>
    <property type="molecule type" value="Genomic_DNA"/>
</dbReference>
<dbReference type="SUPFAM" id="SSF51735">
    <property type="entry name" value="NAD(P)-binding Rossmann-fold domains"/>
    <property type="match status" value="1"/>
</dbReference>
<accession>A0A0R1K5C9</accession>
<dbReference type="SUPFAM" id="SSF52283">
    <property type="entry name" value="Formate/glycerate dehydrogenase catalytic domain-like"/>
    <property type="match status" value="1"/>
</dbReference>
<dbReference type="Gene3D" id="3.40.50.720">
    <property type="entry name" value="NAD(P)-binding Rossmann-like Domain"/>
    <property type="match status" value="2"/>
</dbReference>
<name>A0A0R1K5C9_9LACO</name>
<dbReference type="OrthoDB" id="9805416at2"/>
<dbReference type="InterPro" id="IPR006139">
    <property type="entry name" value="D-isomer_2_OHA_DH_cat_dom"/>
</dbReference>
<dbReference type="AlphaFoldDB" id="A0A0R1K5C9"/>
<organism evidence="6 7">
    <name type="scientific">Levilactobacillus namurensis DSM 19117</name>
    <dbReference type="NCBI Taxonomy" id="1423773"/>
    <lineage>
        <taxon>Bacteria</taxon>
        <taxon>Bacillati</taxon>
        <taxon>Bacillota</taxon>
        <taxon>Bacilli</taxon>
        <taxon>Lactobacillales</taxon>
        <taxon>Lactobacillaceae</taxon>
        <taxon>Levilactobacillus</taxon>
    </lineage>
</organism>
<evidence type="ECO:0000313" key="7">
    <source>
        <dbReference type="Proteomes" id="UP000051162"/>
    </source>
</evidence>
<evidence type="ECO:0000313" key="6">
    <source>
        <dbReference type="EMBL" id="KRK74487.1"/>
    </source>
</evidence>
<dbReference type="InterPro" id="IPR006140">
    <property type="entry name" value="D-isomer_DH_NAD-bd"/>
</dbReference>
<protein>
    <submittedName>
        <fullName evidence="6">Lactate dehydrogenase</fullName>
    </submittedName>
</protein>
<dbReference type="GO" id="GO:0051287">
    <property type="term" value="F:NAD binding"/>
    <property type="evidence" value="ECO:0007669"/>
    <property type="project" value="InterPro"/>
</dbReference>
<dbReference type="PROSITE" id="PS00065">
    <property type="entry name" value="D_2_HYDROXYACID_DH_1"/>
    <property type="match status" value="1"/>
</dbReference>
<dbReference type="Proteomes" id="UP000051162">
    <property type="component" value="Unassembled WGS sequence"/>
</dbReference>
<reference evidence="6 7" key="1">
    <citation type="journal article" date="2015" name="Genome Announc.">
        <title>Expanding the biotechnology potential of lactobacilli through comparative genomics of 213 strains and associated genera.</title>
        <authorList>
            <person name="Sun Z."/>
            <person name="Harris H.M."/>
            <person name="McCann A."/>
            <person name="Guo C."/>
            <person name="Argimon S."/>
            <person name="Zhang W."/>
            <person name="Yang X."/>
            <person name="Jeffery I.B."/>
            <person name="Cooney J.C."/>
            <person name="Kagawa T.F."/>
            <person name="Liu W."/>
            <person name="Song Y."/>
            <person name="Salvetti E."/>
            <person name="Wrobel A."/>
            <person name="Rasinkangas P."/>
            <person name="Parkhill J."/>
            <person name="Rea M.C."/>
            <person name="O'Sullivan O."/>
            <person name="Ritari J."/>
            <person name="Douillard F.P."/>
            <person name="Paul Ross R."/>
            <person name="Yang R."/>
            <person name="Briner A.E."/>
            <person name="Felis G.E."/>
            <person name="de Vos W.M."/>
            <person name="Barrangou R."/>
            <person name="Klaenhammer T.R."/>
            <person name="Caufield P.W."/>
            <person name="Cui Y."/>
            <person name="Zhang H."/>
            <person name="O'Toole P.W."/>
        </authorList>
    </citation>
    <scope>NUCLEOTIDE SEQUENCE [LARGE SCALE GENOMIC DNA]</scope>
    <source>
        <strain evidence="6 7">DSM 19117</strain>
    </source>
</reference>
<dbReference type="InterPro" id="IPR036291">
    <property type="entry name" value="NAD(P)-bd_dom_sf"/>
</dbReference>
<sequence length="336" mass="36630">MAKITAYGVRPNERPYFDRLNHDHFEMTYVADLLTHANADQARGADGVLVRGNCVVDRENLSRFSKWGIRAVFTRSVGVNHIDLAAAAEFGIQIARVPGYSPYAVAELALTLGLSLFRHVDAAVQQTRQGDFRVPASYFSRELHTATVGIIGAGRIGMAEARLYRGLGAQVMAYTPHPKVADRQVVTFGDRATVLGHSDIVSVHVPYIPGENDQSLDQHFLAQMKPQAVLVNTARGELADPAAILHALDAGQLGGYGADVVTHETQLIGQDFGQVATVPDAAVRQLLAHPRVMVTPHMGSFTEPALEDMIKVSYQNFREWWATGRVTNGVSVRTHG</sequence>
<evidence type="ECO:0000256" key="1">
    <source>
        <dbReference type="ARBA" id="ARBA00005854"/>
    </source>
</evidence>
<dbReference type="RefSeq" id="WP_056944509.1">
    <property type="nucleotide sequence ID" value="NZ_AZDT01000046.1"/>
</dbReference>
<dbReference type="InterPro" id="IPR029752">
    <property type="entry name" value="D-isomer_DH_CS1"/>
</dbReference>
<dbReference type="InterPro" id="IPR058205">
    <property type="entry name" value="D-LDH-like"/>
</dbReference>
<dbReference type="Pfam" id="PF02826">
    <property type="entry name" value="2-Hacid_dh_C"/>
    <property type="match status" value="1"/>
</dbReference>
<dbReference type="PATRIC" id="fig|1423773.3.peg.2295"/>